<dbReference type="GO" id="GO:0016020">
    <property type="term" value="C:membrane"/>
    <property type="evidence" value="ECO:0007669"/>
    <property type="project" value="InterPro"/>
</dbReference>
<dbReference type="Proteomes" id="UP000613768">
    <property type="component" value="Unassembled WGS sequence"/>
</dbReference>
<accession>A0AAW3ZHF8</accession>
<evidence type="ECO:0000313" key="4">
    <source>
        <dbReference type="EMBL" id="MBD8525540.1"/>
    </source>
</evidence>
<protein>
    <submittedName>
        <fullName evidence="4">Histidine kinase</fullName>
    </submittedName>
</protein>
<dbReference type="PROSITE" id="PS50109">
    <property type="entry name" value="HIS_KIN"/>
    <property type="match status" value="1"/>
</dbReference>
<evidence type="ECO:0000313" key="5">
    <source>
        <dbReference type="Proteomes" id="UP000613768"/>
    </source>
</evidence>
<feature type="domain" description="Histidine kinase" evidence="3">
    <location>
        <begin position="259"/>
        <end position="356"/>
    </location>
</feature>
<dbReference type="EMBL" id="JACYTR010000010">
    <property type="protein sequence ID" value="MBD8525540.1"/>
    <property type="molecule type" value="Genomic_DNA"/>
</dbReference>
<proteinExistence type="predicted"/>
<gene>
    <name evidence="4" type="ORF">IFO71_07285</name>
</gene>
<dbReference type="InterPro" id="IPR005467">
    <property type="entry name" value="His_kinase_dom"/>
</dbReference>
<feature type="transmembrane region" description="Helical" evidence="2">
    <location>
        <begin position="12"/>
        <end position="31"/>
    </location>
</feature>
<keyword evidence="4" id="KW-0418">Kinase</keyword>
<keyword evidence="5" id="KW-1185">Reference proteome</keyword>
<dbReference type="AlphaFoldDB" id="A0AAW3ZHF8"/>
<comment type="caution">
    <text evidence="4">The sequence shown here is derived from an EMBL/GenBank/DDBJ whole genome shotgun (WGS) entry which is preliminary data.</text>
</comment>
<dbReference type="PANTHER" id="PTHR34220:SF7">
    <property type="entry name" value="SENSOR HISTIDINE KINASE YPDA"/>
    <property type="match status" value="1"/>
</dbReference>
<keyword evidence="4" id="KW-0808">Transferase</keyword>
<reference evidence="4 5" key="1">
    <citation type="submission" date="2020-09" db="EMBL/GenBank/DDBJ databases">
        <title>Pseudoxanthomonas sp. CAU 1598 isolated from sand of Yaerae Beach.</title>
        <authorList>
            <person name="Kim W."/>
        </authorList>
    </citation>
    <scope>NUCLEOTIDE SEQUENCE [LARGE SCALE GENOMIC DNA]</scope>
    <source>
        <strain evidence="4 5">CAU 1598</strain>
    </source>
</reference>
<dbReference type="InterPro" id="IPR003594">
    <property type="entry name" value="HATPase_dom"/>
</dbReference>
<evidence type="ECO:0000259" key="3">
    <source>
        <dbReference type="PROSITE" id="PS50109"/>
    </source>
</evidence>
<dbReference type="InterPro" id="IPR036890">
    <property type="entry name" value="HATPase_C_sf"/>
</dbReference>
<dbReference type="InterPro" id="IPR050640">
    <property type="entry name" value="Bact_2-comp_sensor_kinase"/>
</dbReference>
<dbReference type="SMART" id="SM00387">
    <property type="entry name" value="HATPase_c"/>
    <property type="match status" value="1"/>
</dbReference>
<sequence length="359" mass="40525">MHFDFATANSNRLFWQLQISGWLGVSLFSYLTALVNGRDFDAWHVTLPVYLVGFVGTLGLRYLLRLWRGLSPLPLAIAMLLPCAVVGGLMSITLAYTWSLAEPEMMKKESGTVSFWLGAMVSYTYLILAWAFLYITLRFYRELQLQTRQALEANAMAHQAQLKMLRYQLNPHFLFNTLNAISTLILDRDTPTANRMVQGLSSFLRHSLDNDPMQKVSLRQELEAIRLYLDIEKVRFAERLRLELDVSDDCQEALMPSLLLQPLIENAIKFAVAKRVEGGRLRIKARRQGARLLLQVTDDGPGCGENGPKPRGDGHGVGLDNTRDRLRVLYGERQSFSAGNGPEGGFQVTMELPFELAAR</sequence>
<feature type="region of interest" description="Disordered" evidence="1">
    <location>
        <begin position="296"/>
        <end position="320"/>
    </location>
</feature>
<evidence type="ECO:0000256" key="2">
    <source>
        <dbReference type="SAM" id="Phobius"/>
    </source>
</evidence>
<evidence type="ECO:0000256" key="1">
    <source>
        <dbReference type="SAM" id="MobiDB-lite"/>
    </source>
</evidence>
<feature type="transmembrane region" description="Helical" evidence="2">
    <location>
        <begin position="113"/>
        <end position="135"/>
    </location>
</feature>
<dbReference type="RefSeq" id="WP_192028890.1">
    <property type="nucleotide sequence ID" value="NZ_JACYTR010000010.1"/>
</dbReference>
<name>A0AAW3ZHF8_9GAMM</name>
<keyword evidence="2" id="KW-0472">Membrane</keyword>
<keyword evidence="2" id="KW-1133">Transmembrane helix</keyword>
<dbReference type="SUPFAM" id="SSF55874">
    <property type="entry name" value="ATPase domain of HSP90 chaperone/DNA topoisomerase II/histidine kinase"/>
    <property type="match status" value="1"/>
</dbReference>
<organism evidence="4 5">
    <name type="scientific">Pseudomarimonas arenosa</name>
    <dbReference type="NCBI Taxonomy" id="2774145"/>
    <lineage>
        <taxon>Bacteria</taxon>
        <taxon>Pseudomonadati</taxon>
        <taxon>Pseudomonadota</taxon>
        <taxon>Gammaproteobacteria</taxon>
        <taxon>Lysobacterales</taxon>
        <taxon>Lysobacteraceae</taxon>
        <taxon>Pseudomarimonas</taxon>
    </lineage>
</organism>
<feature type="transmembrane region" description="Helical" evidence="2">
    <location>
        <begin position="43"/>
        <end position="64"/>
    </location>
</feature>
<dbReference type="GO" id="GO:0000155">
    <property type="term" value="F:phosphorelay sensor kinase activity"/>
    <property type="evidence" value="ECO:0007669"/>
    <property type="project" value="InterPro"/>
</dbReference>
<dbReference type="InterPro" id="IPR010559">
    <property type="entry name" value="Sig_transdc_His_kin_internal"/>
</dbReference>
<dbReference type="Pfam" id="PF06580">
    <property type="entry name" value="His_kinase"/>
    <property type="match status" value="1"/>
</dbReference>
<dbReference type="Gene3D" id="3.30.565.10">
    <property type="entry name" value="Histidine kinase-like ATPase, C-terminal domain"/>
    <property type="match status" value="1"/>
</dbReference>
<dbReference type="PANTHER" id="PTHR34220">
    <property type="entry name" value="SENSOR HISTIDINE KINASE YPDA"/>
    <property type="match status" value="1"/>
</dbReference>
<keyword evidence="2" id="KW-0812">Transmembrane</keyword>
<feature type="transmembrane region" description="Helical" evidence="2">
    <location>
        <begin position="76"/>
        <end position="101"/>
    </location>
</feature>
<dbReference type="Pfam" id="PF02518">
    <property type="entry name" value="HATPase_c"/>
    <property type="match status" value="1"/>
</dbReference>